<evidence type="ECO:0000256" key="2">
    <source>
        <dbReference type="PROSITE-ProRule" id="PRU00335"/>
    </source>
</evidence>
<dbReference type="RefSeq" id="WP_275230441.1">
    <property type="nucleotide sequence ID" value="NZ_JARESE010000079.1"/>
</dbReference>
<evidence type="ECO:0000256" key="1">
    <source>
        <dbReference type="ARBA" id="ARBA00023125"/>
    </source>
</evidence>
<dbReference type="Pfam" id="PF14246">
    <property type="entry name" value="TetR_C_7"/>
    <property type="match status" value="1"/>
</dbReference>
<evidence type="ECO:0000313" key="4">
    <source>
        <dbReference type="EMBL" id="MDE8654317.1"/>
    </source>
</evidence>
<keyword evidence="5" id="KW-1185">Reference proteome</keyword>
<dbReference type="InterPro" id="IPR039536">
    <property type="entry name" value="TetR_C_Proteobacteria"/>
</dbReference>
<protein>
    <submittedName>
        <fullName evidence="4">TetR/AcrR family transcriptional regulator</fullName>
    </submittedName>
</protein>
<organism evidence="4 5">
    <name type="scientific">Novosphingobium album</name>
    <name type="common">ex Liu et al. 2023</name>
    <dbReference type="NCBI Taxonomy" id="3031130"/>
    <lineage>
        <taxon>Bacteria</taxon>
        <taxon>Pseudomonadati</taxon>
        <taxon>Pseudomonadota</taxon>
        <taxon>Alphaproteobacteria</taxon>
        <taxon>Sphingomonadales</taxon>
        <taxon>Sphingomonadaceae</taxon>
        <taxon>Novosphingobium</taxon>
    </lineage>
</organism>
<dbReference type="InterPro" id="IPR009057">
    <property type="entry name" value="Homeodomain-like_sf"/>
</dbReference>
<dbReference type="Proteomes" id="UP001216253">
    <property type="component" value="Unassembled WGS sequence"/>
</dbReference>
<dbReference type="PANTHER" id="PTHR30055:SF119">
    <property type="entry name" value="NALC"/>
    <property type="match status" value="1"/>
</dbReference>
<dbReference type="InterPro" id="IPR050109">
    <property type="entry name" value="HTH-type_TetR-like_transc_reg"/>
</dbReference>
<evidence type="ECO:0000259" key="3">
    <source>
        <dbReference type="PROSITE" id="PS50977"/>
    </source>
</evidence>
<evidence type="ECO:0000313" key="5">
    <source>
        <dbReference type="Proteomes" id="UP001216253"/>
    </source>
</evidence>
<proteinExistence type="predicted"/>
<dbReference type="EMBL" id="JARESE010000079">
    <property type="protein sequence ID" value="MDE8654317.1"/>
    <property type="molecule type" value="Genomic_DNA"/>
</dbReference>
<name>A0ABT5WWS0_9SPHN</name>
<dbReference type="Gene3D" id="1.10.357.10">
    <property type="entry name" value="Tetracycline Repressor, domain 2"/>
    <property type="match status" value="1"/>
</dbReference>
<dbReference type="Pfam" id="PF00440">
    <property type="entry name" value="TetR_N"/>
    <property type="match status" value="1"/>
</dbReference>
<dbReference type="PRINTS" id="PR00455">
    <property type="entry name" value="HTHTETR"/>
</dbReference>
<dbReference type="Gene3D" id="1.10.10.60">
    <property type="entry name" value="Homeodomain-like"/>
    <property type="match status" value="1"/>
</dbReference>
<feature type="DNA-binding region" description="H-T-H motif" evidence="2">
    <location>
        <begin position="29"/>
        <end position="48"/>
    </location>
</feature>
<accession>A0ABT5WWS0</accession>
<feature type="domain" description="HTH tetR-type" evidence="3">
    <location>
        <begin position="6"/>
        <end position="66"/>
    </location>
</feature>
<keyword evidence="1 2" id="KW-0238">DNA-binding</keyword>
<reference evidence="4 5" key="1">
    <citation type="submission" date="2023-03" db="EMBL/GenBank/DDBJ databases">
        <title>NovoSphingobium album sp. nov. isolated from polycyclic aromatic hydrocarbons- and heavy-metal polluted soil.</title>
        <authorList>
            <person name="Liu Z."/>
            <person name="Wang K."/>
        </authorList>
    </citation>
    <scope>NUCLEOTIDE SEQUENCE [LARGE SCALE GENOMIC DNA]</scope>
    <source>
        <strain evidence="4 5">H3SJ31-1</strain>
    </source>
</reference>
<gene>
    <name evidence="4" type="ORF">PYV00_21705</name>
</gene>
<dbReference type="SUPFAM" id="SSF46689">
    <property type="entry name" value="Homeodomain-like"/>
    <property type="match status" value="1"/>
</dbReference>
<comment type="caution">
    <text evidence="4">The sequence shown here is derived from an EMBL/GenBank/DDBJ whole genome shotgun (WGS) entry which is preliminary data.</text>
</comment>
<dbReference type="InterPro" id="IPR001647">
    <property type="entry name" value="HTH_TetR"/>
</dbReference>
<dbReference type="PROSITE" id="PS50977">
    <property type="entry name" value="HTH_TETR_2"/>
    <property type="match status" value="1"/>
</dbReference>
<sequence length="199" mass="21372">MRVKTDERRQAIMEAAAALFREVGYERTSMAAISARLGGSKATLYSYFKSKEELFAAVMMESMGEQADKMIGLLAEPAGDPKSALLAFGEAYLDLVLSDDVVAMLRVGLVDANHATLGPLLYASGPEHGWDQVACRLALWSSEGLIAVTDARLAALQLKGLLEAGLFEPKLYGATPAVDRNAVLSSAVDIFLSAYKPIR</sequence>
<dbReference type="PANTHER" id="PTHR30055">
    <property type="entry name" value="HTH-TYPE TRANSCRIPTIONAL REGULATOR RUTR"/>
    <property type="match status" value="1"/>
</dbReference>